<accession>A0A8I6SP47</accession>
<sequence length="206" mass="22548">MNLYKSVLYFFLSVTIIKSNFTGHHCDTVKPYGIVNASASGKWHLVKGVQIGGGNGSSNACGFFNTVSPCKCIGVYISTNQTPPITNYTLINFGYNSQLRSYGTTDIRLNLISKTLSIYNAYVPLAQINFTVAILGTDDFTSWMSLTMCNSLKDKNGSIGKIMWIITRSNNPSQTILSNATDTLKTYINGNMPLISIDQTNCPPIV</sequence>
<proteinExistence type="predicted"/>
<dbReference type="KEGG" id="clec:106669151"/>
<dbReference type="EnsemblMetazoa" id="XM_024229322.1">
    <property type="protein sequence ID" value="XP_024085090.1"/>
    <property type="gene ID" value="LOC106669151"/>
</dbReference>
<evidence type="ECO:0000313" key="2">
    <source>
        <dbReference type="Proteomes" id="UP000494040"/>
    </source>
</evidence>
<keyword evidence="2" id="KW-1185">Reference proteome</keyword>
<dbReference type="Gene3D" id="2.40.128.20">
    <property type="match status" value="1"/>
</dbReference>
<name>A0A8I6SP47_CIMLE</name>
<dbReference type="InterPro" id="IPR012674">
    <property type="entry name" value="Calycin"/>
</dbReference>
<dbReference type="OrthoDB" id="6588132at2759"/>
<evidence type="ECO:0000313" key="1">
    <source>
        <dbReference type="EnsemblMetazoa" id="XP_024085090.1"/>
    </source>
</evidence>
<dbReference type="SUPFAM" id="SSF50814">
    <property type="entry name" value="Lipocalins"/>
    <property type="match status" value="1"/>
</dbReference>
<dbReference type="AlphaFoldDB" id="A0A8I6SP47"/>
<protein>
    <submittedName>
        <fullName evidence="1">Uncharacterized protein</fullName>
    </submittedName>
</protein>
<reference evidence="1" key="1">
    <citation type="submission" date="2022-01" db="UniProtKB">
        <authorList>
            <consortium name="EnsemblMetazoa"/>
        </authorList>
    </citation>
    <scope>IDENTIFICATION</scope>
</reference>
<dbReference type="Proteomes" id="UP000494040">
    <property type="component" value="Unassembled WGS sequence"/>
</dbReference>
<organism evidence="1 2">
    <name type="scientific">Cimex lectularius</name>
    <name type="common">Bed bug</name>
    <name type="synonym">Acanthia lectularia</name>
    <dbReference type="NCBI Taxonomy" id="79782"/>
    <lineage>
        <taxon>Eukaryota</taxon>
        <taxon>Metazoa</taxon>
        <taxon>Ecdysozoa</taxon>
        <taxon>Arthropoda</taxon>
        <taxon>Hexapoda</taxon>
        <taxon>Insecta</taxon>
        <taxon>Pterygota</taxon>
        <taxon>Neoptera</taxon>
        <taxon>Paraneoptera</taxon>
        <taxon>Hemiptera</taxon>
        <taxon>Heteroptera</taxon>
        <taxon>Panheteroptera</taxon>
        <taxon>Cimicomorpha</taxon>
        <taxon>Cimicidae</taxon>
        <taxon>Cimex</taxon>
    </lineage>
</organism>
<dbReference type="RefSeq" id="XP_024085090.1">
    <property type="nucleotide sequence ID" value="XM_024229322.1"/>
</dbReference>
<dbReference type="GeneID" id="106669151"/>